<dbReference type="OrthoDB" id="6375801at2759"/>
<name>A0A8S3WBH7_PARAO</name>
<evidence type="ECO:0000313" key="2">
    <source>
        <dbReference type="EMBL" id="CAG4951818.1"/>
    </source>
</evidence>
<organism evidence="2 3">
    <name type="scientific">Parnassius apollo</name>
    <name type="common">Apollo butterfly</name>
    <name type="synonym">Papilio apollo</name>
    <dbReference type="NCBI Taxonomy" id="110799"/>
    <lineage>
        <taxon>Eukaryota</taxon>
        <taxon>Metazoa</taxon>
        <taxon>Ecdysozoa</taxon>
        <taxon>Arthropoda</taxon>
        <taxon>Hexapoda</taxon>
        <taxon>Insecta</taxon>
        <taxon>Pterygota</taxon>
        <taxon>Neoptera</taxon>
        <taxon>Endopterygota</taxon>
        <taxon>Lepidoptera</taxon>
        <taxon>Glossata</taxon>
        <taxon>Ditrysia</taxon>
        <taxon>Papilionoidea</taxon>
        <taxon>Papilionidae</taxon>
        <taxon>Parnassiinae</taxon>
        <taxon>Parnassini</taxon>
        <taxon>Parnassius</taxon>
        <taxon>Parnassius</taxon>
    </lineage>
</organism>
<proteinExistence type="predicted"/>
<evidence type="ECO:0000313" key="3">
    <source>
        <dbReference type="Proteomes" id="UP000691718"/>
    </source>
</evidence>
<evidence type="ECO:0000256" key="1">
    <source>
        <dbReference type="SAM" id="MobiDB-lite"/>
    </source>
</evidence>
<comment type="caution">
    <text evidence="2">The sequence shown here is derived from an EMBL/GenBank/DDBJ whole genome shotgun (WGS) entry which is preliminary data.</text>
</comment>
<keyword evidence="3" id="KW-1185">Reference proteome</keyword>
<dbReference type="EMBL" id="CAJQZP010000280">
    <property type="protein sequence ID" value="CAG4951818.1"/>
    <property type="molecule type" value="Genomic_DNA"/>
</dbReference>
<dbReference type="AlphaFoldDB" id="A0A8S3WBH7"/>
<reference evidence="2" key="1">
    <citation type="submission" date="2021-04" db="EMBL/GenBank/DDBJ databases">
        <authorList>
            <person name="Tunstrom K."/>
        </authorList>
    </citation>
    <scope>NUCLEOTIDE SEQUENCE</scope>
</reference>
<accession>A0A8S3WBH7</accession>
<feature type="region of interest" description="Disordered" evidence="1">
    <location>
        <begin position="154"/>
        <end position="179"/>
    </location>
</feature>
<gene>
    <name evidence="2" type="ORF">PAPOLLO_LOCUS4468</name>
</gene>
<protein>
    <submittedName>
        <fullName evidence="2">(apollo) hypothetical protein</fullName>
    </submittedName>
</protein>
<sequence>MPLTPKEMQKLYRERMKEVNPEKFKLQQKQNAERTKRNRKRIAEYPLSDQEIIRKQWRERKKKNIASKSLKENYHDRMKKCSKKRKIKDIHLKTNKKLKTEKESSTDEDMTISLHDTSDEEYHITDDILSDDDYLDHMDYQLKEQKNVTNLRKISDTSKIEREKIEQSSHEDKKKYIHW</sequence>
<dbReference type="Proteomes" id="UP000691718">
    <property type="component" value="Unassembled WGS sequence"/>
</dbReference>